<feature type="domain" description="Ferritin-like diiron" evidence="9">
    <location>
        <begin position="4"/>
        <end position="149"/>
    </location>
</feature>
<keyword evidence="8" id="KW-0963">Cytoplasm</keyword>
<dbReference type="FunFam" id="1.20.1260.10:FF:000001">
    <property type="entry name" value="Non-heme ferritin"/>
    <property type="match status" value="1"/>
</dbReference>
<dbReference type="PROSITE" id="PS50905">
    <property type="entry name" value="FERRITIN_LIKE"/>
    <property type="match status" value="1"/>
</dbReference>
<evidence type="ECO:0000256" key="5">
    <source>
        <dbReference type="ARBA" id="ARBA00023004"/>
    </source>
</evidence>
<dbReference type="GO" id="GO:0006879">
    <property type="term" value="P:intracellular iron ion homeostasis"/>
    <property type="evidence" value="ECO:0007669"/>
    <property type="project" value="UniProtKB-KW"/>
</dbReference>
<evidence type="ECO:0000256" key="6">
    <source>
        <dbReference type="ARBA" id="ARBA00054546"/>
    </source>
</evidence>
<evidence type="ECO:0000256" key="7">
    <source>
        <dbReference type="PIRSR" id="PIRSR601519-1"/>
    </source>
</evidence>
<comment type="catalytic activity">
    <reaction evidence="8">
        <text>4 Fe(2+) + O2 + 6 H2O = 4 iron(III) oxide-hydroxide + 12 H(+)</text>
        <dbReference type="Rhea" id="RHEA:11972"/>
        <dbReference type="ChEBI" id="CHEBI:15377"/>
        <dbReference type="ChEBI" id="CHEBI:15378"/>
        <dbReference type="ChEBI" id="CHEBI:15379"/>
        <dbReference type="ChEBI" id="CHEBI:29033"/>
        <dbReference type="ChEBI" id="CHEBI:78619"/>
        <dbReference type="EC" id="1.16.3.2"/>
    </reaction>
</comment>
<sequence>MDTKRLSATLEEALSRQMNVELYQSHTYLSYGIWANDKGYGGISNFLFRHSQEEREHAIKFMQYILNRGGKPTVLALAEAPQDPGNMTDCFNKVFQHEVENTEKIYNLVDMAMAEKDWATWNFLQWFVKEQIEEETLAMDLIDKLKIAGGDRASDESLFTLDKVLGEMPDDAELARDATSENP</sequence>
<comment type="subcellular location">
    <subcellularLocation>
        <location evidence="8">Cytoplasm</location>
    </subcellularLocation>
</comment>
<dbReference type="GO" id="GO:0008198">
    <property type="term" value="F:ferrous iron binding"/>
    <property type="evidence" value="ECO:0007669"/>
    <property type="project" value="TreeGrafter"/>
</dbReference>
<keyword evidence="3 7" id="KW-0479">Metal-binding</keyword>
<dbReference type="GO" id="GO:0006826">
    <property type="term" value="P:iron ion transport"/>
    <property type="evidence" value="ECO:0007669"/>
    <property type="project" value="InterPro"/>
</dbReference>
<dbReference type="PANTHER" id="PTHR11431">
    <property type="entry name" value="FERRITIN"/>
    <property type="match status" value="1"/>
</dbReference>
<comment type="function">
    <text evidence="6">May alleviate iron toxicity in the presence of oxygen.</text>
</comment>
<dbReference type="GO" id="GO:0042802">
    <property type="term" value="F:identical protein binding"/>
    <property type="evidence" value="ECO:0007669"/>
    <property type="project" value="UniProtKB-ARBA"/>
</dbReference>
<feature type="binding site" evidence="7">
    <location>
        <position position="57"/>
    </location>
    <ligand>
        <name>Fe cation</name>
        <dbReference type="ChEBI" id="CHEBI:24875"/>
        <label>1</label>
    </ligand>
</feature>
<feature type="binding site" evidence="7">
    <location>
        <position position="131"/>
    </location>
    <ligand>
        <name>Fe cation</name>
        <dbReference type="ChEBI" id="CHEBI:24875"/>
        <label>1</label>
    </ligand>
</feature>
<comment type="function">
    <text evidence="8">Iron-storage protein.</text>
</comment>
<keyword evidence="5 7" id="KW-0408">Iron</keyword>
<keyword evidence="4" id="KW-0560">Oxidoreductase</keyword>
<feature type="binding site" evidence="7">
    <location>
        <position position="98"/>
    </location>
    <ligand>
        <name>Fe cation</name>
        <dbReference type="ChEBI" id="CHEBI:24875"/>
        <label>1</label>
    </ligand>
</feature>
<dbReference type="EMBL" id="RJUG01000001">
    <property type="protein sequence ID" value="ROI10496.1"/>
    <property type="molecule type" value="Genomic_DNA"/>
</dbReference>
<dbReference type="InterPro" id="IPR041719">
    <property type="entry name" value="Ferritin_prok"/>
</dbReference>
<dbReference type="AlphaFoldDB" id="A0A3N0WZF5"/>
<evidence type="ECO:0000256" key="4">
    <source>
        <dbReference type="ARBA" id="ARBA00023002"/>
    </source>
</evidence>
<comment type="similarity">
    <text evidence="1 8">Belongs to the ferritin family. Prokaryotic subfamily.</text>
</comment>
<evidence type="ECO:0000256" key="2">
    <source>
        <dbReference type="ARBA" id="ARBA00022434"/>
    </source>
</evidence>
<accession>A0A3N0WZF5</accession>
<reference evidence="12" key="1">
    <citation type="submission" date="2018-11" db="EMBL/GenBank/DDBJ databases">
        <title>Proposal to divide the Flavobacteriaceae and reorganize its genera based on Amino Acid Identity values calculated from whole genome sequences.</title>
        <authorList>
            <person name="Nicholson A.C."/>
            <person name="Gulvik C.A."/>
            <person name="Whitney A.M."/>
            <person name="Humrighouse B.W."/>
            <person name="Bell M."/>
            <person name="Holmens B."/>
            <person name="Steigerwalt A."/>
            <person name="Villarma A."/>
            <person name="Sheth M."/>
            <person name="Batra D."/>
            <person name="Pryor J."/>
            <person name="Bernardet J.-F."/>
            <person name="Hugo C."/>
            <person name="Kampfer P."/>
            <person name="Newman J."/>
            <person name="Mcquiston J.R."/>
        </authorList>
    </citation>
    <scope>NUCLEOTIDE SEQUENCE [LARGE SCALE GENOMIC DNA]</scope>
    <source>
        <strain evidence="12">H3056</strain>
    </source>
</reference>
<dbReference type="Proteomes" id="UP000270224">
    <property type="component" value="Unassembled WGS sequence"/>
</dbReference>
<evidence type="ECO:0000259" key="9">
    <source>
        <dbReference type="PROSITE" id="PS50905"/>
    </source>
</evidence>
<reference evidence="11" key="2">
    <citation type="submission" date="2018-11" db="EMBL/GenBank/DDBJ databases">
        <title>Proposal to divide the Flavobacteriaceae and reorganize its genera based on Amino Acid Identity values calculated from whole genome sequences.</title>
        <authorList>
            <person name="Nicholson A.C."/>
            <person name="Gulvik C.A."/>
            <person name="Whitney A.M."/>
            <person name="Humrighouse B.W."/>
            <person name="Bell M."/>
            <person name="Holmes B."/>
            <person name="Steigerwalt A."/>
            <person name="Villarma A."/>
            <person name="Sheth M."/>
            <person name="Batra D."/>
            <person name="Pryor J."/>
            <person name="Bernardet J.-F."/>
            <person name="Hugo C."/>
            <person name="Kampfer P."/>
            <person name="Newman J."/>
            <person name="Mcquiston J.R."/>
        </authorList>
    </citation>
    <scope>NUCLEOTIDE SEQUENCE</scope>
    <source>
        <strain evidence="11">H3056</strain>
    </source>
</reference>
<dbReference type="RefSeq" id="WP_123264588.1">
    <property type="nucleotide sequence ID" value="NZ_CBCRWA010000001.1"/>
</dbReference>
<evidence type="ECO:0000313" key="10">
    <source>
        <dbReference type="EMBL" id="AZI68086.1"/>
    </source>
</evidence>
<evidence type="ECO:0000313" key="13">
    <source>
        <dbReference type="Proteomes" id="UP000274483"/>
    </source>
</evidence>
<feature type="binding site" evidence="7">
    <location>
        <position position="54"/>
    </location>
    <ligand>
        <name>Fe cation</name>
        <dbReference type="ChEBI" id="CHEBI:24875"/>
        <label>1</label>
    </ligand>
</feature>
<dbReference type="InterPro" id="IPR009078">
    <property type="entry name" value="Ferritin-like_SF"/>
</dbReference>
<dbReference type="PANTHER" id="PTHR11431:SF127">
    <property type="entry name" value="BACTERIAL NON-HEME FERRITIN"/>
    <property type="match status" value="1"/>
</dbReference>
<evidence type="ECO:0000256" key="1">
    <source>
        <dbReference type="ARBA" id="ARBA00006950"/>
    </source>
</evidence>
<dbReference type="GO" id="GO:0005829">
    <property type="term" value="C:cytosol"/>
    <property type="evidence" value="ECO:0007669"/>
    <property type="project" value="TreeGrafter"/>
</dbReference>
<reference evidence="10 13" key="3">
    <citation type="submission" date="2018-11" db="EMBL/GenBank/DDBJ databases">
        <title>Proposal to divide the Flavobacteriaceae and reorganize its genera based on Amino Acid Identity values calculated from whole genome sequences.</title>
        <authorList>
            <person name="Nicholson A.C."/>
            <person name="Gulvik C.A."/>
            <person name="Whitney A.M."/>
            <person name="Humrighouse B.W."/>
            <person name="Bell M."/>
            <person name="Holmes B."/>
            <person name="Steigerwalt A.G."/>
            <person name="Villarma A."/>
            <person name="Sheth M."/>
            <person name="Batra D."/>
            <person name="Pryor J."/>
            <person name="Bernardet J.-F."/>
            <person name="Hugo C."/>
            <person name="Kampfer P."/>
            <person name="Newman J.D."/>
            <person name="McQuiston J.R."/>
        </authorList>
    </citation>
    <scope>NUCLEOTIDE SEQUENCE [LARGE SCALE GENOMIC DNA]</scope>
    <source>
        <strain evidence="10 13">H3001</strain>
    </source>
</reference>
<feature type="binding site" evidence="7">
    <location>
        <position position="21"/>
    </location>
    <ligand>
        <name>Fe cation</name>
        <dbReference type="ChEBI" id="CHEBI:24875"/>
        <label>1</label>
    </ligand>
</feature>
<name>A0A3N0WZF5_9FLAO</name>
<dbReference type="CDD" id="cd01055">
    <property type="entry name" value="Nonheme_Ferritin"/>
    <property type="match status" value="1"/>
</dbReference>
<evidence type="ECO:0000313" key="12">
    <source>
        <dbReference type="Proteomes" id="UP000270224"/>
    </source>
</evidence>
<organism evidence="11 12">
    <name type="scientific">Kaistella daneshvariae</name>
    <dbReference type="NCBI Taxonomy" id="2487074"/>
    <lineage>
        <taxon>Bacteria</taxon>
        <taxon>Pseudomonadati</taxon>
        <taxon>Bacteroidota</taxon>
        <taxon>Flavobacteriia</taxon>
        <taxon>Flavobacteriales</taxon>
        <taxon>Weeksellaceae</taxon>
        <taxon>Chryseobacterium group</taxon>
        <taxon>Kaistella</taxon>
    </lineage>
</organism>
<dbReference type="InterPro" id="IPR001519">
    <property type="entry name" value="Ferritin"/>
</dbReference>
<dbReference type="Gene3D" id="1.20.1260.10">
    <property type="match status" value="1"/>
</dbReference>
<dbReference type="InterPro" id="IPR008331">
    <property type="entry name" value="Ferritin_DPS_dom"/>
</dbReference>
<dbReference type="InterPro" id="IPR012347">
    <property type="entry name" value="Ferritin-like"/>
</dbReference>
<evidence type="ECO:0000256" key="8">
    <source>
        <dbReference type="RuleBase" id="RU361145"/>
    </source>
</evidence>
<dbReference type="Proteomes" id="UP000274483">
    <property type="component" value="Chromosome"/>
</dbReference>
<dbReference type="GO" id="GO:0008199">
    <property type="term" value="F:ferric iron binding"/>
    <property type="evidence" value="ECO:0007669"/>
    <property type="project" value="InterPro"/>
</dbReference>
<keyword evidence="2 8" id="KW-0409">Iron storage</keyword>
<dbReference type="InterPro" id="IPR009040">
    <property type="entry name" value="Ferritin-like_diiron"/>
</dbReference>
<dbReference type="EC" id="1.16.3.2" evidence="8"/>
<protein>
    <recommendedName>
        <fullName evidence="8">Ferritin</fullName>
        <ecNumber evidence="8">1.16.3.2</ecNumber>
    </recommendedName>
</protein>
<dbReference type="OrthoDB" id="9801481at2"/>
<evidence type="ECO:0000313" key="11">
    <source>
        <dbReference type="EMBL" id="ROI10496.1"/>
    </source>
</evidence>
<evidence type="ECO:0000256" key="3">
    <source>
        <dbReference type="ARBA" id="ARBA00022723"/>
    </source>
</evidence>
<proteinExistence type="inferred from homology"/>
<dbReference type="Pfam" id="PF00210">
    <property type="entry name" value="Ferritin"/>
    <property type="match status" value="1"/>
</dbReference>
<dbReference type="GO" id="GO:0004322">
    <property type="term" value="F:ferroxidase activity"/>
    <property type="evidence" value="ECO:0007669"/>
    <property type="project" value="TreeGrafter"/>
</dbReference>
<dbReference type="SUPFAM" id="SSF47240">
    <property type="entry name" value="Ferritin-like"/>
    <property type="match status" value="1"/>
</dbReference>
<gene>
    <name evidence="11" type="ORF">EGI11_00925</name>
    <name evidence="10" type="ORF">EIB71_10580</name>
</gene>
<keyword evidence="13" id="KW-1185">Reference proteome</keyword>
<dbReference type="EMBL" id="CP034158">
    <property type="protein sequence ID" value="AZI68086.1"/>
    <property type="molecule type" value="Genomic_DNA"/>
</dbReference>